<name>A0A8S1BEY1_ARCPL</name>
<evidence type="ECO:0000256" key="1">
    <source>
        <dbReference type="SAM" id="MobiDB-lite"/>
    </source>
</evidence>
<dbReference type="Proteomes" id="UP000494106">
    <property type="component" value="Unassembled WGS sequence"/>
</dbReference>
<reference evidence="2 3" key="1">
    <citation type="submission" date="2020-04" db="EMBL/GenBank/DDBJ databases">
        <authorList>
            <person name="Wallbank WR R."/>
            <person name="Pardo Diaz C."/>
            <person name="Kozak K."/>
            <person name="Martin S."/>
            <person name="Jiggins C."/>
            <person name="Moest M."/>
            <person name="Warren A I."/>
            <person name="Byers J.R.P. K."/>
            <person name="Montejo-Kovacevich G."/>
            <person name="Yen C E."/>
        </authorList>
    </citation>
    <scope>NUCLEOTIDE SEQUENCE [LARGE SCALE GENOMIC DNA]</scope>
</reference>
<evidence type="ECO:0000313" key="2">
    <source>
        <dbReference type="EMBL" id="CAB3260719.1"/>
    </source>
</evidence>
<dbReference type="OrthoDB" id="8197386at2759"/>
<accession>A0A8S1BEY1</accession>
<keyword evidence="3" id="KW-1185">Reference proteome</keyword>
<feature type="region of interest" description="Disordered" evidence="1">
    <location>
        <begin position="86"/>
        <end position="105"/>
    </location>
</feature>
<dbReference type="AlphaFoldDB" id="A0A8S1BEY1"/>
<dbReference type="EMBL" id="CADEBC010000777">
    <property type="protein sequence ID" value="CAB3260719.1"/>
    <property type="molecule type" value="Genomic_DNA"/>
</dbReference>
<comment type="caution">
    <text evidence="2">The sequence shown here is derived from an EMBL/GenBank/DDBJ whole genome shotgun (WGS) entry which is preliminary data.</text>
</comment>
<gene>
    <name evidence="2" type="ORF">APLA_LOCUS17495</name>
</gene>
<proteinExistence type="predicted"/>
<organism evidence="2 3">
    <name type="scientific">Arctia plantaginis</name>
    <name type="common">Wood tiger moth</name>
    <name type="synonym">Phalaena plantaginis</name>
    <dbReference type="NCBI Taxonomy" id="874455"/>
    <lineage>
        <taxon>Eukaryota</taxon>
        <taxon>Metazoa</taxon>
        <taxon>Ecdysozoa</taxon>
        <taxon>Arthropoda</taxon>
        <taxon>Hexapoda</taxon>
        <taxon>Insecta</taxon>
        <taxon>Pterygota</taxon>
        <taxon>Neoptera</taxon>
        <taxon>Endopterygota</taxon>
        <taxon>Lepidoptera</taxon>
        <taxon>Glossata</taxon>
        <taxon>Ditrysia</taxon>
        <taxon>Noctuoidea</taxon>
        <taxon>Erebidae</taxon>
        <taxon>Arctiinae</taxon>
        <taxon>Arctia</taxon>
    </lineage>
</organism>
<protein>
    <submittedName>
        <fullName evidence="2">Uncharacterized protein</fullName>
    </submittedName>
</protein>
<evidence type="ECO:0000313" key="3">
    <source>
        <dbReference type="Proteomes" id="UP000494106"/>
    </source>
</evidence>
<sequence>MSKSNPETAFGELSKKVAALTLKISNQSTLIEAQNKKIEDQQLTIDKNSTIINNLVKVVGELVSKIDKLVTSKGGSEMEVPIEIQADQSGRETTSASDPGISLNNPQRTVRTRRMAAAERTKLKDASSLCNNTVENKLSSQLLLVEKKQVDTDDDWKVVNRKKNKLASKIILKGENPQISSFQAVEQKKYMHVWSLHPDTSVV</sequence>